<reference evidence="13" key="1">
    <citation type="journal article" date="2017" name="Nat. Commun.">
        <title>The asparagus genome sheds light on the origin and evolution of a young Y chromosome.</title>
        <authorList>
            <person name="Harkess A."/>
            <person name="Zhou J."/>
            <person name="Xu C."/>
            <person name="Bowers J.E."/>
            <person name="Van der Hulst R."/>
            <person name="Ayyampalayam S."/>
            <person name="Mercati F."/>
            <person name="Riccardi P."/>
            <person name="McKain M.R."/>
            <person name="Kakrana A."/>
            <person name="Tang H."/>
            <person name="Ray J."/>
            <person name="Groenendijk J."/>
            <person name="Arikit S."/>
            <person name="Mathioni S.M."/>
            <person name="Nakano M."/>
            <person name="Shan H."/>
            <person name="Telgmann-Rauber A."/>
            <person name="Kanno A."/>
            <person name="Yue Z."/>
            <person name="Chen H."/>
            <person name="Li W."/>
            <person name="Chen Y."/>
            <person name="Xu X."/>
            <person name="Zhang Y."/>
            <person name="Luo S."/>
            <person name="Chen H."/>
            <person name="Gao J."/>
            <person name="Mao Z."/>
            <person name="Pires J.C."/>
            <person name="Luo M."/>
            <person name="Kudrna D."/>
            <person name="Wing R.A."/>
            <person name="Meyers B.C."/>
            <person name="Yi K."/>
            <person name="Kong H."/>
            <person name="Lavrijsen P."/>
            <person name="Sunseri F."/>
            <person name="Falavigna A."/>
            <person name="Ye Y."/>
            <person name="Leebens-Mack J.H."/>
            <person name="Chen G."/>
        </authorList>
    </citation>
    <scope>NUCLEOTIDE SEQUENCE [LARGE SCALE GENOMIC DNA]</scope>
    <source>
        <strain evidence="13">cv. DH0086</strain>
    </source>
</reference>
<evidence type="ECO:0000256" key="6">
    <source>
        <dbReference type="PIRNR" id="PIRNR017233"/>
    </source>
</evidence>
<comment type="function">
    <text evidence="6">Component of the elongator complex which is required for multiple tRNA modifications, including mcm5U (5-methoxycarbonylmethyl uridine), mcm5s2U (5-methoxycarbonylmethyl-2-thiouridine), and ncm5U (5-carbamoylmethyl uridine). The elongator complex catalyzes formation of carboxymethyluridine in the wobble base at position 34 in tRNAs.</text>
</comment>
<dbReference type="Gene3D" id="2.130.10.10">
    <property type="entry name" value="YVTN repeat-like/Quinoprotein amine dehydrogenase"/>
    <property type="match status" value="1"/>
</dbReference>
<dbReference type="InterPro" id="IPR056166">
    <property type="entry name" value="TPR_ELP1"/>
</dbReference>
<dbReference type="SUPFAM" id="SSF69322">
    <property type="entry name" value="Tricorn protease domain 2"/>
    <property type="match status" value="1"/>
</dbReference>
<evidence type="ECO:0000313" key="12">
    <source>
        <dbReference type="EMBL" id="ONK62311.1"/>
    </source>
</evidence>
<accession>A0A5P1EC60</accession>
<evidence type="ECO:0000259" key="7">
    <source>
        <dbReference type="Pfam" id="PF04762"/>
    </source>
</evidence>
<dbReference type="GO" id="GO:0000049">
    <property type="term" value="F:tRNA binding"/>
    <property type="evidence" value="ECO:0007669"/>
    <property type="project" value="TreeGrafter"/>
</dbReference>
<evidence type="ECO:0000256" key="1">
    <source>
        <dbReference type="ARBA" id="ARBA00005043"/>
    </source>
</evidence>
<dbReference type="Proteomes" id="UP000243459">
    <property type="component" value="Chromosome 7"/>
</dbReference>
<dbReference type="InterPro" id="IPR056167">
    <property type="entry name" value="A-sol_ELP1"/>
</dbReference>
<keyword evidence="6" id="KW-0539">Nucleus</keyword>
<dbReference type="InterPro" id="IPR056164">
    <property type="entry name" value="Beta-prop_ELP1_1st"/>
</dbReference>
<evidence type="ECO:0000313" key="13">
    <source>
        <dbReference type="Proteomes" id="UP000243459"/>
    </source>
</evidence>
<dbReference type="InterPro" id="IPR006849">
    <property type="entry name" value="Elp1"/>
</dbReference>
<evidence type="ECO:0000259" key="11">
    <source>
        <dbReference type="Pfam" id="PF23936"/>
    </source>
</evidence>
<keyword evidence="13" id="KW-1185">Reference proteome</keyword>
<dbReference type="InterPro" id="IPR015943">
    <property type="entry name" value="WD40/YVTN_repeat-like_dom_sf"/>
</dbReference>
<comment type="similarity">
    <text evidence="2 6">Belongs to the ELP1/IKA1 family.</text>
</comment>
<feature type="domain" description="ELP1 TPR" evidence="9">
    <location>
        <begin position="945"/>
        <end position="1106"/>
    </location>
</feature>
<keyword evidence="4" id="KW-0819">tRNA processing</keyword>
<dbReference type="GO" id="GO:0002926">
    <property type="term" value="P:tRNA wobble base 5-methoxycarbonylmethyl-2-thiouridinylation"/>
    <property type="evidence" value="ECO:0007669"/>
    <property type="project" value="TreeGrafter"/>
</dbReference>
<evidence type="ECO:0000259" key="10">
    <source>
        <dbReference type="Pfam" id="PF23925"/>
    </source>
</evidence>
<dbReference type="Pfam" id="PF23878">
    <property type="entry name" value="TPR_ELP1"/>
    <property type="match status" value="1"/>
</dbReference>
<name>A0A5P1EC60_ASPOF</name>
<dbReference type="PANTHER" id="PTHR12747">
    <property type="entry name" value="ELONGATOR COMPLEX PROTEIN 1"/>
    <property type="match status" value="1"/>
</dbReference>
<protein>
    <recommendedName>
        <fullName evidence="5 6">Elongator complex protein 1</fullName>
    </recommendedName>
</protein>
<feature type="domain" description="ELP1 three-helical bundle" evidence="11">
    <location>
        <begin position="1118"/>
        <end position="1277"/>
    </location>
</feature>
<comment type="subcellular location">
    <subcellularLocation>
        <location evidence="6">Cytoplasm</location>
    </subcellularLocation>
    <subcellularLocation>
        <location evidence="6">Nucleus</location>
    </subcellularLocation>
</comment>
<dbReference type="Gramene" id="ONK62311">
    <property type="protein sequence ID" value="ONK62311"/>
    <property type="gene ID" value="A4U43_C07F2590"/>
</dbReference>
<dbReference type="GO" id="GO:0005829">
    <property type="term" value="C:cytosol"/>
    <property type="evidence" value="ECO:0007669"/>
    <property type="project" value="TreeGrafter"/>
</dbReference>
<dbReference type="InterPro" id="IPR056165">
    <property type="entry name" value="Beta-prop_ELP1_2nd"/>
</dbReference>
<sequence length="1332" mass="148483">MKNMKLSTSVSVGIDLQSEDEYLLCSAFDVERDRVFFASSANVVYGLQLSSSQKGRSASKAILSTYSEQIFLEPDDCIVAMDYLMEKEALVIGTSSGCLLLHIIELKTTEVVGRVEGGVKSISASPDGALLAVTAGLGQLLVMTHDWEVLYETELNPQLSENGITDGMDESSYTQFQAPICWRGDGKYLATLGGPHESSSLQKIRIWERESGVLHSSSESKKFMGTSLDWMPSGAKLVAACDRKHENKPPLVVFFEKNGLERNSFGIDEPMGSIVKMIKWNCNSDLLAASVTCDVYDAIKIWSFSNYHWYLKQEIRYSKLDGVEFSWDPTKPLHLMCWARGGKVTSYNFVWMTAVTDTSTALVVDNSNVLVTPFSLFLMPPPMSLFRLKFCSPVQDIAFLCKNSKNQFAACLSDGNLCIVELPGMDIWEQFEGQEFTVETSSSDLTTGSFMHLTWLDTHVLLGVACYLDESHMTTVLRGHELAYQQSNCSHGYSLVEIKLVCSEDSVPDSVSFSGWQAKVSKALPLEGTVISIVRNPAKRSSAFVQMDGGSILEYSSNSGFSEGSARSQLHELDSGSGFSLSCPWMKAVSVRDNSIVKPLIFGLDDNGRLHAGSRIICNNCSSFSFYSKAGVVAEEVVTHLLLTTKQDLLFIVSIEDILHGSLEENFERYNINQKRGEESKDYLNVWERGAKIVGVVHGDEAAVILQTTRGNLECIYPRKLVLVSIINALLQRRFKDALLMVRRHRIDFNVIVDCCGLQAFIESSTDFVSQVNNLSHITEFVCSFKNDDIMDTLYKNYISIGTLPRPRENPQNIGGQSKVSSVLLAVRKALVEHVPECPARELCILTTLARSEPPALEEALDRIKVIREMELSGADDSRRKLYPSSEESLRHLLWLTDSEAVYEAALGLYDLNLAAIVALNSQKDPKEFLPYLRGLEKLQPVVMKYTIDVKLHRYQKALRHIVAAGDDYHEDCMNLMKTNPELFPLALHLVTNNVKRFQVMEAWGDYLQAEKHYEDAASTYLCCSSFQKALKAYRDCGDWKGVLTVAGLLKRGKEEVLQLANELCEEFQALGKPAEAAKIALEYCADVSRGVGYYILAREWDEALRVGYLHEREDLVSDVKDAALECASTMISEYKEGSEKVAKYLARYLAVRQRRLVLAAKLQAEDNLVNDADYDTVSETSSNFSGMSAYTTRTTKESGASISSTTASKARYVRQQRKKGGKIRAGSPGEEMALVDHLKGMSLTASALRELKSLILVLLMLGKEEIAQQLQNVADAFQLSQEAAVKLTEDTISSDTMDENTQTLEHYRRRLREAPQHSRVLSWQSKVLLPP</sequence>
<organism evidence="12 13">
    <name type="scientific">Asparagus officinalis</name>
    <name type="common">Garden asparagus</name>
    <dbReference type="NCBI Taxonomy" id="4686"/>
    <lineage>
        <taxon>Eukaryota</taxon>
        <taxon>Viridiplantae</taxon>
        <taxon>Streptophyta</taxon>
        <taxon>Embryophyta</taxon>
        <taxon>Tracheophyta</taxon>
        <taxon>Spermatophyta</taxon>
        <taxon>Magnoliopsida</taxon>
        <taxon>Liliopsida</taxon>
        <taxon>Asparagales</taxon>
        <taxon>Asparagaceae</taxon>
        <taxon>Asparagoideae</taxon>
        <taxon>Asparagus</taxon>
    </lineage>
</organism>
<evidence type="ECO:0000259" key="8">
    <source>
        <dbReference type="Pfam" id="PF23797"/>
    </source>
</evidence>
<evidence type="ECO:0000256" key="3">
    <source>
        <dbReference type="ARBA" id="ARBA00022490"/>
    </source>
</evidence>
<dbReference type="PIRSF" id="PIRSF017233">
    <property type="entry name" value="IKAP"/>
    <property type="match status" value="1"/>
</dbReference>
<feature type="domain" description="ELP1 first N-terminal beta-propeller" evidence="7">
    <location>
        <begin position="1"/>
        <end position="160"/>
    </location>
</feature>
<dbReference type="OrthoDB" id="40048at2759"/>
<evidence type="ECO:0000256" key="4">
    <source>
        <dbReference type="ARBA" id="ARBA00022694"/>
    </source>
</evidence>
<dbReference type="UniPathway" id="UPA00988"/>
<dbReference type="OMA" id="WRESLYC"/>
<dbReference type="GO" id="GO:0005634">
    <property type="term" value="C:nucleus"/>
    <property type="evidence" value="ECO:0007669"/>
    <property type="project" value="UniProtKB-SubCell"/>
</dbReference>
<feature type="domain" description="ELP1 N-terminal second beta-propeller" evidence="8">
    <location>
        <begin position="363"/>
        <end position="694"/>
    </location>
</feature>
<dbReference type="GO" id="GO:0033588">
    <property type="term" value="C:elongator holoenzyme complex"/>
    <property type="evidence" value="ECO:0007669"/>
    <property type="project" value="InterPro"/>
</dbReference>
<keyword evidence="3 6" id="KW-0963">Cytoplasm</keyword>
<evidence type="ECO:0000256" key="2">
    <source>
        <dbReference type="ARBA" id="ARBA00006086"/>
    </source>
</evidence>
<feature type="domain" description="ELP1 alpha-solenoid" evidence="10">
    <location>
        <begin position="719"/>
        <end position="935"/>
    </location>
</feature>
<dbReference type="Pfam" id="PF04762">
    <property type="entry name" value="Beta-prop_ELP1_1st"/>
    <property type="match status" value="2"/>
</dbReference>
<dbReference type="Pfam" id="PF23925">
    <property type="entry name" value="A-sol_ELP1"/>
    <property type="match status" value="1"/>
</dbReference>
<evidence type="ECO:0000259" key="9">
    <source>
        <dbReference type="Pfam" id="PF23878"/>
    </source>
</evidence>
<dbReference type="Pfam" id="PF23797">
    <property type="entry name" value="Beta-prop_ELP1_2nd"/>
    <property type="match status" value="1"/>
</dbReference>
<dbReference type="EMBL" id="CM007387">
    <property type="protein sequence ID" value="ONK62311.1"/>
    <property type="molecule type" value="Genomic_DNA"/>
</dbReference>
<gene>
    <name evidence="12" type="ORF">A4U43_C07F2590</name>
</gene>
<dbReference type="Pfam" id="PF23936">
    <property type="entry name" value="HB_ELP1"/>
    <property type="match status" value="1"/>
</dbReference>
<proteinExistence type="inferred from homology"/>
<evidence type="ECO:0000256" key="5">
    <source>
        <dbReference type="ARBA" id="ARBA00029535"/>
    </source>
</evidence>
<dbReference type="PANTHER" id="PTHR12747:SF0">
    <property type="entry name" value="ELONGATOR COMPLEX PROTEIN 1"/>
    <property type="match status" value="1"/>
</dbReference>
<dbReference type="InterPro" id="IPR056169">
    <property type="entry name" value="HB_ELP1"/>
</dbReference>
<comment type="pathway">
    <text evidence="1">tRNA modification; 5-methoxycarbonylmethyl-2-thiouridine-tRNA biosynthesis.</text>
</comment>
<feature type="domain" description="ELP1 first N-terminal beta-propeller" evidence="7">
    <location>
        <begin position="174"/>
        <end position="330"/>
    </location>
</feature>